<name>A0ABR8XN36_9BACL</name>
<feature type="transmembrane region" description="Helical" evidence="1">
    <location>
        <begin position="71"/>
        <end position="95"/>
    </location>
</feature>
<proteinExistence type="predicted"/>
<keyword evidence="1" id="KW-1133">Transmembrane helix</keyword>
<reference evidence="2 3" key="1">
    <citation type="submission" date="2020-08" db="EMBL/GenBank/DDBJ databases">
        <title>A Genomic Blueprint of the Chicken Gut Microbiome.</title>
        <authorList>
            <person name="Gilroy R."/>
            <person name="Ravi A."/>
            <person name="Getino M."/>
            <person name="Pursley I."/>
            <person name="Horton D.L."/>
            <person name="Alikhan N.-F."/>
            <person name="Baker D."/>
            <person name="Gharbi K."/>
            <person name="Hall N."/>
            <person name="Watson M."/>
            <person name="Adriaenssens E.M."/>
            <person name="Foster-Nyarko E."/>
            <person name="Jarju S."/>
            <person name="Secka A."/>
            <person name="Antonio M."/>
            <person name="Oren A."/>
            <person name="Chaudhuri R."/>
            <person name="La Ragione R.M."/>
            <person name="Hildebrand F."/>
            <person name="Pallen M.J."/>
        </authorList>
    </citation>
    <scope>NUCLEOTIDE SEQUENCE [LARGE SCALE GENOMIC DNA]</scope>
    <source>
        <strain evidence="2 3">Sa1YVA6</strain>
    </source>
</reference>
<protein>
    <submittedName>
        <fullName evidence="2">Uncharacterized protein</fullName>
    </submittedName>
</protein>
<dbReference type="Proteomes" id="UP000600565">
    <property type="component" value="Unassembled WGS sequence"/>
</dbReference>
<comment type="caution">
    <text evidence="2">The sequence shown here is derived from an EMBL/GenBank/DDBJ whole genome shotgun (WGS) entry which is preliminary data.</text>
</comment>
<evidence type="ECO:0000313" key="2">
    <source>
        <dbReference type="EMBL" id="MBD8033346.1"/>
    </source>
</evidence>
<sequence>MEKLHEKIKEIESDEVGNTNVELCMDEKRKEELNIKENRLMMRQAGFIALMVIVFIPYFKFCAYLSNLFWFSYFTFNITMLLGIPFSYFAAKYIVRVIKKLYK</sequence>
<feature type="transmembrane region" description="Helical" evidence="1">
    <location>
        <begin position="40"/>
        <end position="59"/>
    </location>
</feature>
<evidence type="ECO:0000313" key="3">
    <source>
        <dbReference type="Proteomes" id="UP000600565"/>
    </source>
</evidence>
<dbReference type="EMBL" id="JACSPW010000008">
    <property type="protein sequence ID" value="MBD8033346.1"/>
    <property type="molecule type" value="Genomic_DNA"/>
</dbReference>
<keyword evidence="1" id="KW-0472">Membrane</keyword>
<accession>A0ABR8XN36</accession>
<organism evidence="2 3">
    <name type="scientific">Solibacillus merdavium</name>
    <dbReference type="NCBI Taxonomy" id="2762218"/>
    <lineage>
        <taxon>Bacteria</taxon>
        <taxon>Bacillati</taxon>
        <taxon>Bacillota</taxon>
        <taxon>Bacilli</taxon>
        <taxon>Bacillales</taxon>
        <taxon>Caryophanaceae</taxon>
        <taxon>Solibacillus</taxon>
    </lineage>
</organism>
<keyword evidence="1" id="KW-0812">Transmembrane</keyword>
<dbReference type="RefSeq" id="WP_191703910.1">
    <property type="nucleotide sequence ID" value="NZ_JACSPW010000008.1"/>
</dbReference>
<evidence type="ECO:0000256" key="1">
    <source>
        <dbReference type="SAM" id="Phobius"/>
    </source>
</evidence>
<gene>
    <name evidence="2" type="ORF">H9632_09715</name>
</gene>
<keyword evidence="3" id="KW-1185">Reference proteome</keyword>